<dbReference type="OrthoDB" id="100605at2"/>
<dbReference type="SUPFAM" id="SSF51445">
    <property type="entry name" value="(Trans)glycosidases"/>
    <property type="match status" value="1"/>
</dbReference>
<dbReference type="Gene3D" id="3.20.20.80">
    <property type="entry name" value="Glycosidases"/>
    <property type="match status" value="1"/>
</dbReference>
<evidence type="ECO:0000256" key="1">
    <source>
        <dbReference type="ARBA" id="ARBA00022729"/>
    </source>
</evidence>
<gene>
    <name evidence="4" type="ORF">C7460_12412</name>
</gene>
<proteinExistence type="predicted"/>
<dbReference type="InterPro" id="IPR003790">
    <property type="entry name" value="GHL10"/>
</dbReference>
<comment type="caution">
    <text evidence="4">The sequence shown here is derived from an EMBL/GenBank/DDBJ whole genome shotgun (WGS) entry which is preliminary data.</text>
</comment>
<keyword evidence="5" id="KW-1185">Reference proteome</keyword>
<organism evidence="4 5">
    <name type="scientific">Marinoscillum furvescens DSM 4134</name>
    <dbReference type="NCBI Taxonomy" id="1122208"/>
    <lineage>
        <taxon>Bacteria</taxon>
        <taxon>Pseudomonadati</taxon>
        <taxon>Bacteroidota</taxon>
        <taxon>Cytophagia</taxon>
        <taxon>Cytophagales</taxon>
        <taxon>Reichenbachiellaceae</taxon>
        <taxon>Marinoscillum</taxon>
    </lineage>
</organism>
<evidence type="ECO:0000259" key="3">
    <source>
        <dbReference type="Pfam" id="PF02638"/>
    </source>
</evidence>
<evidence type="ECO:0000313" key="4">
    <source>
        <dbReference type="EMBL" id="RED93602.1"/>
    </source>
</evidence>
<dbReference type="RefSeq" id="WP_115869835.1">
    <property type="nucleotide sequence ID" value="NZ_QREG01000024.1"/>
</dbReference>
<dbReference type="InterPro" id="IPR052177">
    <property type="entry name" value="Divisome_Glycosyl_Hydrolase"/>
</dbReference>
<dbReference type="EMBL" id="QREG01000024">
    <property type="protein sequence ID" value="RED93602.1"/>
    <property type="molecule type" value="Genomic_DNA"/>
</dbReference>
<dbReference type="Proteomes" id="UP000256779">
    <property type="component" value="Unassembled WGS sequence"/>
</dbReference>
<protein>
    <submittedName>
        <fullName evidence="4">Uncharacterized lipoprotein YddW (UPF0748 family)</fullName>
    </submittedName>
</protein>
<sequence>MQKLLQAFTLCGLFFLVFSCGSVDQKPTELPAKKEAVRGVWMTNVASEVLLSRENIIESVELLDSLGFNTIFLVTWNRGNTIYQSDIMKNFTGRSIDPKYGDRDPLEEVIEEAHKRDIKVFAWFEFGFASSYGDDTGGALIQQKPEWASKDINGDITAKNKFQWMNALHPEVQDFITSLVLEVVNKYDVDGIQGDDRLPAMPSNGGYDEFTVELYKSEHSGKEPPANHLDFEWVSWRAQKLNEFLKALYTSVKQADPECLVSMSPSVYPWSKENYLQDWPTWVRQGYVDLVCPQLYRYNIDAYNQLLEEITSWQLADSDLPIFYPGVLLQVDKYNPSEEMLRAMIESNRTYGINGEVYFFYEGIKKFKGLFSEMYAEPVSFPELTKKK</sequence>
<dbReference type="InterPro" id="IPR017853">
    <property type="entry name" value="GH"/>
</dbReference>
<dbReference type="PANTHER" id="PTHR43405:SF1">
    <property type="entry name" value="GLYCOSYL HYDROLASE DIGH"/>
    <property type="match status" value="1"/>
</dbReference>
<dbReference type="Pfam" id="PF02638">
    <property type="entry name" value="GHL10"/>
    <property type="match status" value="1"/>
</dbReference>
<keyword evidence="1 2" id="KW-0732">Signal</keyword>
<name>A0A3D9L0L7_MARFU</name>
<feature type="chain" id="PRO_5017793977" evidence="2">
    <location>
        <begin position="20"/>
        <end position="388"/>
    </location>
</feature>
<evidence type="ECO:0000256" key="2">
    <source>
        <dbReference type="SAM" id="SignalP"/>
    </source>
</evidence>
<evidence type="ECO:0000313" key="5">
    <source>
        <dbReference type="Proteomes" id="UP000256779"/>
    </source>
</evidence>
<accession>A0A3D9L0L7</accession>
<keyword evidence="4" id="KW-0449">Lipoprotein</keyword>
<dbReference type="PROSITE" id="PS51257">
    <property type="entry name" value="PROKAR_LIPOPROTEIN"/>
    <property type="match status" value="1"/>
</dbReference>
<feature type="domain" description="Glycosyl hydrolase-like 10" evidence="3">
    <location>
        <begin position="37"/>
        <end position="314"/>
    </location>
</feature>
<dbReference type="AlphaFoldDB" id="A0A3D9L0L7"/>
<feature type="signal peptide" evidence="2">
    <location>
        <begin position="1"/>
        <end position="19"/>
    </location>
</feature>
<dbReference type="PANTHER" id="PTHR43405">
    <property type="entry name" value="GLYCOSYL HYDROLASE DIGH"/>
    <property type="match status" value="1"/>
</dbReference>
<reference evidence="4 5" key="1">
    <citation type="submission" date="2018-07" db="EMBL/GenBank/DDBJ databases">
        <title>Genomic Encyclopedia of Type Strains, Phase IV (KMG-IV): sequencing the most valuable type-strain genomes for metagenomic binning, comparative biology and taxonomic classification.</title>
        <authorList>
            <person name="Goeker M."/>
        </authorList>
    </citation>
    <scope>NUCLEOTIDE SEQUENCE [LARGE SCALE GENOMIC DNA]</scope>
    <source>
        <strain evidence="4 5">DSM 4134</strain>
    </source>
</reference>